<dbReference type="RefSeq" id="XP_033588145.1">
    <property type="nucleotide sequence ID" value="XM_033736163.1"/>
</dbReference>
<gene>
    <name evidence="2" type="ORF">BDY17DRAFT_318102</name>
</gene>
<dbReference type="PANTHER" id="PTHR43303:SF2">
    <property type="entry name" value="INDOLEAMINE 2,3-DIOXYGENASE PYRROLE 2,3-DIOXYGENASE (AFU_ORTHOLOGUE AFUA_5G01450"/>
    <property type="match status" value="1"/>
</dbReference>
<dbReference type="GeneID" id="54477165"/>
<dbReference type="InterPro" id="IPR013785">
    <property type="entry name" value="Aldolase_TIM"/>
</dbReference>
<dbReference type="Pfam" id="PF00724">
    <property type="entry name" value="Oxidored_FMN"/>
    <property type="match status" value="1"/>
</dbReference>
<feature type="domain" description="NADH:flavin oxidoreductase/NADH oxidase N-terminal" evidence="1">
    <location>
        <begin position="40"/>
        <end position="406"/>
    </location>
</feature>
<dbReference type="GO" id="GO:0050661">
    <property type="term" value="F:NADP binding"/>
    <property type="evidence" value="ECO:0007669"/>
    <property type="project" value="InterPro"/>
</dbReference>
<dbReference type="SUPFAM" id="SSF51395">
    <property type="entry name" value="FMN-linked oxidoreductases"/>
    <property type="match status" value="1"/>
</dbReference>
<sequence>MTTYDATIGNVPVPNLSYFSPQHQTSPGTAKTIDESTPTIFRPLKVRGVTLRNRICVSPMCQYSCAPSGPSTGVLTPHHIVTLGHYAYKGAALVMVEATGVQPNGRISVNCPGLYNDAQQTGLKSVAEVIHSHGALIGVQLSHGGRKSGTTAPWIANRQGKGSARASVAEGGWPDNVVGPMGGAGSSWDGKPPNDESGGFCEPKQMTRDDIKEFIADWASSANRAVMAGVDIIEIHAAHGYLLHQFLSPITNQRSDEYGGSFENRIRLTIEVIAAVRAAIPETMPIILRKTLGQWDVSSTTRLAKLLPSLGVDILDISSGGNHPAARLNVFNAGKEQAEIAKQLRKELRASDNKLLVSVVGMINESGQARDLVEQNSAGDAAADLIFVARKFLNDPAWVMRLAEDLGVDVAWPIQMARPQITGSKG</sequence>
<dbReference type="PANTHER" id="PTHR43303">
    <property type="entry name" value="NADPH DEHYDROGENASE C23G7.10C-RELATED"/>
    <property type="match status" value="1"/>
</dbReference>
<dbReference type="GO" id="GO:0010181">
    <property type="term" value="F:FMN binding"/>
    <property type="evidence" value="ECO:0007669"/>
    <property type="project" value="InterPro"/>
</dbReference>
<name>A0A6A6PNU3_9PEZI</name>
<reference evidence="2" key="1">
    <citation type="journal article" date="2020" name="Stud. Mycol.">
        <title>101 Dothideomycetes genomes: a test case for predicting lifestyles and emergence of pathogens.</title>
        <authorList>
            <person name="Haridas S."/>
            <person name="Albert R."/>
            <person name="Binder M."/>
            <person name="Bloem J."/>
            <person name="Labutti K."/>
            <person name="Salamov A."/>
            <person name="Andreopoulos B."/>
            <person name="Baker S."/>
            <person name="Barry K."/>
            <person name="Bills G."/>
            <person name="Bluhm B."/>
            <person name="Cannon C."/>
            <person name="Castanera R."/>
            <person name="Culley D."/>
            <person name="Daum C."/>
            <person name="Ezra D."/>
            <person name="Gonzalez J."/>
            <person name="Henrissat B."/>
            <person name="Kuo A."/>
            <person name="Liang C."/>
            <person name="Lipzen A."/>
            <person name="Lutzoni F."/>
            <person name="Magnuson J."/>
            <person name="Mondo S."/>
            <person name="Nolan M."/>
            <person name="Ohm R."/>
            <person name="Pangilinan J."/>
            <person name="Park H.-J."/>
            <person name="Ramirez L."/>
            <person name="Alfaro M."/>
            <person name="Sun H."/>
            <person name="Tritt A."/>
            <person name="Yoshinaga Y."/>
            <person name="Zwiers L.-H."/>
            <person name="Turgeon B."/>
            <person name="Goodwin S."/>
            <person name="Spatafora J."/>
            <person name="Crous P."/>
            <person name="Grigoriev I."/>
        </authorList>
    </citation>
    <scope>NUCLEOTIDE SEQUENCE</scope>
    <source>
        <strain evidence="2">CBS 113389</strain>
    </source>
</reference>
<keyword evidence="3" id="KW-1185">Reference proteome</keyword>
<dbReference type="EMBL" id="MU001638">
    <property type="protein sequence ID" value="KAF2481575.1"/>
    <property type="molecule type" value="Genomic_DNA"/>
</dbReference>
<evidence type="ECO:0000313" key="3">
    <source>
        <dbReference type="Proteomes" id="UP000799767"/>
    </source>
</evidence>
<organism evidence="2 3">
    <name type="scientific">Neohortaea acidophila</name>
    <dbReference type="NCBI Taxonomy" id="245834"/>
    <lineage>
        <taxon>Eukaryota</taxon>
        <taxon>Fungi</taxon>
        <taxon>Dikarya</taxon>
        <taxon>Ascomycota</taxon>
        <taxon>Pezizomycotina</taxon>
        <taxon>Dothideomycetes</taxon>
        <taxon>Dothideomycetidae</taxon>
        <taxon>Mycosphaerellales</taxon>
        <taxon>Teratosphaeriaceae</taxon>
        <taxon>Neohortaea</taxon>
    </lineage>
</organism>
<dbReference type="GO" id="GO:0003959">
    <property type="term" value="F:NADPH dehydrogenase activity"/>
    <property type="evidence" value="ECO:0007669"/>
    <property type="project" value="InterPro"/>
</dbReference>
<dbReference type="InterPro" id="IPR001155">
    <property type="entry name" value="OxRdtase_FMN_N"/>
</dbReference>
<protein>
    <submittedName>
        <fullName evidence="2">NADPH dehydrogenase</fullName>
    </submittedName>
</protein>
<dbReference type="InterPro" id="IPR044152">
    <property type="entry name" value="YqjM-like"/>
</dbReference>
<proteinExistence type="predicted"/>
<dbReference type="AlphaFoldDB" id="A0A6A6PNU3"/>
<evidence type="ECO:0000313" key="2">
    <source>
        <dbReference type="EMBL" id="KAF2481575.1"/>
    </source>
</evidence>
<dbReference type="Proteomes" id="UP000799767">
    <property type="component" value="Unassembled WGS sequence"/>
</dbReference>
<evidence type="ECO:0000259" key="1">
    <source>
        <dbReference type="Pfam" id="PF00724"/>
    </source>
</evidence>
<accession>A0A6A6PNU3</accession>
<dbReference type="Gene3D" id="3.20.20.70">
    <property type="entry name" value="Aldolase class I"/>
    <property type="match status" value="1"/>
</dbReference>
<dbReference type="OrthoDB" id="72788at2759"/>